<sequence>MAMMNEMEYRTIGSALAGGYRAAVYCRLSKDDDLQGESASIANQRDMLEKYCEKQGWEVVAVYQDDGFTGLNMERPDLQRMLRAIERRQINLVITKDLSRLGRNYLQTGHLIEDFFPRNGVRYIAMNDGIDTLRDNNDIAPFKNILNEMYSKDISKKVHSSYLLKAQKGQFTGCLAPFGYRKDPEDRNHLLIDEETAPIVRLIFGYALNGHGPNYIRRRLEEEKIPCPTWWNRERGLRNTRTKWEKKDPENGRYMWDFSVIKDLLMNPVYTGAIASQKKDYRFKIGTIGEKKPEDWIVVEGQHEPLIDRMSFDIVQNKLKSRQRPGQTNEISLFAGLIKCGECGKSLTIRYTNAKHPQQIYSCKTYNAFGKNHCTQHRIDYDTLYSHVLRKIRECARAALMDGKAVADRLTNTCEAEQREQREAMERSLTRDEERIEVLDKMVMRLYEDMIAGRISEQNFNTMHSMFHMGDNDKFFFDWKYLVESGLSVKDFIAPTAFAFKTNRTFQMGSIFGSMSYLAITASDLSDRMLADFLDMESTQIVTMHIQSVDQTAAIKTIKRIITELDRSKIEEQKKAVRSGYDMDIIPSDLATYGKDAKSLLKELQSQNERMFMVTFLVLNTGRTEQELENNVFQAQSIAQKHNCNLRRLDFQQESGLMSSLPLAQNLIEIRRGLTTSSTAIFVPFTTQELFQNGGETLYYGLNALSNNLIMVDRKKLKNPNGLILGTPGSGKSFSAKREITNAFLVTDDDIIICDPEAEYAALVHKFNGQVVKISSSSTNYINPMDINLNYSEDDNPVALKADFILSLCELIMGSKDGLQPIEKTVIDRCVHQIYQRYFDNPAPENMPILEDLYDALLKQDEKEAHHVATALEIYVKGSLKLFNNRTNVDIQNRLVCFDIKELGNQLKKIGMLIVQDQVWGRVTANRSAGKSTRYYIDEFHLLLKEEQTATYSVEIWKRFRKWGGLPTGITQNVKDLLRSPEIANILENSDFIYMLNQASDDRSILAQRLNISPHQLSYVTNSGEGEGLLFYGNVILPFIDRFPTDLELYRIH</sequence>
<proteinExistence type="predicted"/>
<dbReference type="Gene3D" id="3.90.1750.20">
    <property type="entry name" value="Putative Large Serine Recombinase, Chain B, Domain 2"/>
    <property type="match status" value="1"/>
</dbReference>
<dbReference type="InterPro" id="IPR038109">
    <property type="entry name" value="DNA_bind_recomb_sf"/>
</dbReference>
<evidence type="ECO:0000256" key="1">
    <source>
        <dbReference type="SAM" id="Coils"/>
    </source>
</evidence>
<dbReference type="SMART" id="SM00857">
    <property type="entry name" value="Resolvase"/>
    <property type="match status" value="1"/>
</dbReference>
<evidence type="ECO:0008006" key="6">
    <source>
        <dbReference type="Google" id="ProtNLM"/>
    </source>
</evidence>
<gene>
    <name evidence="4" type="ORF">DWZ24_14995</name>
</gene>
<dbReference type="GO" id="GO:0000150">
    <property type="term" value="F:DNA strand exchange activity"/>
    <property type="evidence" value="ECO:0007669"/>
    <property type="project" value="InterPro"/>
</dbReference>
<dbReference type="Pfam" id="PF00239">
    <property type="entry name" value="Resolvase"/>
    <property type="match status" value="1"/>
</dbReference>
<evidence type="ECO:0000313" key="5">
    <source>
        <dbReference type="Proteomes" id="UP000285652"/>
    </source>
</evidence>
<dbReference type="InterPro" id="IPR011109">
    <property type="entry name" value="DNA_bind_recombinase_dom"/>
</dbReference>
<accession>A0A415U5F7</accession>
<evidence type="ECO:0000259" key="3">
    <source>
        <dbReference type="PROSITE" id="PS51737"/>
    </source>
</evidence>
<dbReference type="PANTHER" id="PTHR30461">
    <property type="entry name" value="DNA-INVERTASE FROM LAMBDOID PROPHAGE"/>
    <property type="match status" value="1"/>
</dbReference>
<dbReference type="PROSITE" id="PS51737">
    <property type="entry name" value="RECOMBINASE_DNA_BIND"/>
    <property type="match status" value="1"/>
</dbReference>
<feature type="coiled-coil region" evidence="1">
    <location>
        <begin position="407"/>
        <end position="435"/>
    </location>
</feature>
<dbReference type="InterPro" id="IPR043964">
    <property type="entry name" value="P-loop_TraG"/>
</dbReference>
<keyword evidence="1" id="KW-0175">Coiled coil</keyword>
<feature type="domain" description="Resolvase/invertase-type recombinase catalytic" evidence="2">
    <location>
        <begin position="21"/>
        <end position="169"/>
    </location>
</feature>
<dbReference type="Pfam" id="PF07508">
    <property type="entry name" value="Recombinase"/>
    <property type="match status" value="1"/>
</dbReference>
<dbReference type="Gene3D" id="1.10.8.730">
    <property type="match status" value="1"/>
</dbReference>
<protein>
    <recommendedName>
        <fullName evidence="6">DUF87 domain-containing protein</fullName>
    </recommendedName>
</protein>
<dbReference type="Gene3D" id="3.40.50.300">
    <property type="entry name" value="P-loop containing nucleotide triphosphate hydrolases"/>
    <property type="match status" value="1"/>
</dbReference>
<dbReference type="Pfam" id="PF13408">
    <property type="entry name" value="Zn_ribbon_recom"/>
    <property type="match status" value="1"/>
</dbReference>
<dbReference type="PANTHER" id="PTHR30461:SF23">
    <property type="entry name" value="DNA RECOMBINASE-RELATED"/>
    <property type="match status" value="1"/>
</dbReference>
<feature type="domain" description="Recombinase" evidence="3">
    <location>
        <begin position="177"/>
        <end position="325"/>
    </location>
</feature>
<evidence type="ECO:0000313" key="4">
    <source>
        <dbReference type="EMBL" id="RHN13287.1"/>
    </source>
</evidence>
<dbReference type="EMBL" id="QRQQ01000018">
    <property type="protein sequence ID" value="RHN13287.1"/>
    <property type="molecule type" value="Genomic_DNA"/>
</dbReference>
<dbReference type="CDD" id="cd03770">
    <property type="entry name" value="SR_TndX_transposase"/>
    <property type="match status" value="1"/>
</dbReference>
<dbReference type="InterPro" id="IPR050639">
    <property type="entry name" value="SSR_resolvase"/>
</dbReference>
<reference evidence="4 5" key="1">
    <citation type="submission" date="2018-08" db="EMBL/GenBank/DDBJ databases">
        <title>A genome reference for cultivated species of the human gut microbiota.</title>
        <authorList>
            <person name="Zou Y."/>
            <person name="Xue W."/>
            <person name="Luo G."/>
        </authorList>
    </citation>
    <scope>NUCLEOTIDE SEQUENCE [LARGE SCALE GENOMIC DNA]</scope>
    <source>
        <strain evidence="4 5">AF31-13BH</strain>
    </source>
</reference>
<dbReference type="InterPro" id="IPR025827">
    <property type="entry name" value="Zn_ribbon_recom_dom"/>
</dbReference>
<dbReference type="AlphaFoldDB" id="A0A415U5F7"/>
<dbReference type="SUPFAM" id="SSF52540">
    <property type="entry name" value="P-loop containing nucleoside triphosphate hydrolases"/>
    <property type="match status" value="1"/>
</dbReference>
<dbReference type="InterPro" id="IPR006119">
    <property type="entry name" value="Resolv_N"/>
</dbReference>
<comment type="caution">
    <text evidence="4">The sequence shown here is derived from an EMBL/GenBank/DDBJ whole genome shotgun (WGS) entry which is preliminary data.</text>
</comment>
<dbReference type="Proteomes" id="UP000285652">
    <property type="component" value="Unassembled WGS sequence"/>
</dbReference>
<dbReference type="Gene3D" id="3.40.50.1390">
    <property type="entry name" value="Resolvase, N-terminal catalytic domain"/>
    <property type="match status" value="1"/>
</dbReference>
<dbReference type="PROSITE" id="PS51736">
    <property type="entry name" value="RECOMBINASES_3"/>
    <property type="match status" value="1"/>
</dbReference>
<organism evidence="4 5">
    <name type="scientific">Dorea formicigenerans</name>
    <dbReference type="NCBI Taxonomy" id="39486"/>
    <lineage>
        <taxon>Bacteria</taxon>
        <taxon>Bacillati</taxon>
        <taxon>Bacillota</taxon>
        <taxon>Clostridia</taxon>
        <taxon>Lachnospirales</taxon>
        <taxon>Lachnospiraceae</taxon>
        <taxon>Dorea</taxon>
    </lineage>
</organism>
<dbReference type="SUPFAM" id="SSF53041">
    <property type="entry name" value="Resolvase-like"/>
    <property type="match status" value="1"/>
</dbReference>
<dbReference type="InterPro" id="IPR036162">
    <property type="entry name" value="Resolvase-like_N_sf"/>
</dbReference>
<dbReference type="InterPro" id="IPR027417">
    <property type="entry name" value="P-loop_NTPase"/>
</dbReference>
<evidence type="ECO:0000259" key="2">
    <source>
        <dbReference type="PROSITE" id="PS51736"/>
    </source>
</evidence>
<dbReference type="NCBIfam" id="NF045971">
    <property type="entry name" value="conju_CD1110"/>
    <property type="match status" value="1"/>
</dbReference>
<dbReference type="Pfam" id="PF19044">
    <property type="entry name" value="P-loop_TraG"/>
    <property type="match status" value="1"/>
</dbReference>
<dbReference type="GO" id="GO:0003677">
    <property type="term" value="F:DNA binding"/>
    <property type="evidence" value="ECO:0007669"/>
    <property type="project" value="InterPro"/>
</dbReference>
<name>A0A415U5F7_9FIRM</name>